<protein>
    <recommendedName>
        <fullName evidence="3">Competence protein</fullName>
    </recommendedName>
</protein>
<dbReference type="Proteomes" id="UP001500866">
    <property type="component" value="Unassembled WGS sequence"/>
</dbReference>
<keyword evidence="2" id="KW-1185">Reference proteome</keyword>
<reference evidence="1 2" key="1">
    <citation type="journal article" date="2019" name="Int. J. Syst. Evol. Microbiol.">
        <title>The Global Catalogue of Microorganisms (GCM) 10K type strain sequencing project: providing services to taxonomists for standard genome sequencing and annotation.</title>
        <authorList>
            <consortium name="The Broad Institute Genomics Platform"/>
            <consortium name="The Broad Institute Genome Sequencing Center for Infectious Disease"/>
            <person name="Wu L."/>
            <person name="Ma J."/>
        </authorList>
    </citation>
    <scope>NUCLEOTIDE SEQUENCE [LARGE SCALE GENOMIC DNA]</scope>
    <source>
        <strain evidence="1 2">JCM 15395</strain>
    </source>
</reference>
<dbReference type="RefSeq" id="WP_343813143.1">
    <property type="nucleotide sequence ID" value="NZ_BAAADS010000016.1"/>
</dbReference>
<proteinExistence type="predicted"/>
<sequence>MTAADMSPVYFITQKTKAILNLENSSYYRSLILDYQGEQHSRYKPEQVIDHSCLLDFSSLDGRRKSIQSMLKIHSKVPIPVIPNKGIFMLPTASVKNKDCVWLSYYQIERYEQQGDQTYVEFMDGTGLYVNVSEKSFDMQFKRTGEVIARMSRSVFFEKGIFPWNS</sequence>
<name>A0ABN1G6T9_9BACI</name>
<dbReference type="InterPro" id="IPR010461">
    <property type="entry name" value="ComK"/>
</dbReference>
<organism evidence="1 2">
    <name type="scientific">Virgibacillus siamensis</name>
    <dbReference type="NCBI Taxonomy" id="480071"/>
    <lineage>
        <taxon>Bacteria</taxon>
        <taxon>Bacillati</taxon>
        <taxon>Bacillota</taxon>
        <taxon>Bacilli</taxon>
        <taxon>Bacillales</taxon>
        <taxon>Bacillaceae</taxon>
        <taxon>Virgibacillus</taxon>
    </lineage>
</organism>
<evidence type="ECO:0008006" key="3">
    <source>
        <dbReference type="Google" id="ProtNLM"/>
    </source>
</evidence>
<evidence type="ECO:0000313" key="1">
    <source>
        <dbReference type="EMBL" id="GAA0605049.1"/>
    </source>
</evidence>
<comment type="caution">
    <text evidence="1">The sequence shown here is derived from an EMBL/GenBank/DDBJ whole genome shotgun (WGS) entry which is preliminary data.</text>
</comment>
<dbReference type="Pfam" id="PF06338">
    <property type="entry name" value="ComK"/>
    <property type="match status" value="1"/>
</dbReference>
<gene>
    <name evidence="1" type="ORF">GCM10009001_22880</name>
</gene>
<dbReference type="EMBL" id="BAAADS010000016">
    <property type="protein sequence ID" value="GAA0605049.1"/>
    <property type="molecule type" value="Genomic_DNA"/>
</dbReference>
<accession>A0ABN1G6T9</accession>
<evidence type="ECO:0000313" key="2">
    <source>
        <dbReference type="Proteomes" id="UP001500866"/>
    </source>
</evidence>